<proteinExistence type="predicted"/>
<keyword evidence="3" id="KW-1133">Transmembrane helix</keyword>
<dbReference type="Pfam" id="PF03140">
    <property type="entry name" value="DUF247"/>
    <property type="match status" value="1"/>
</dbReference>
<reference evidence="4 5" key="1">
    <citation type="submission" date="2019-06" db="EMBL/GenBank/DDBJ databases">
        <title>A chromosomal-level reference genome of Carpinus fangiana (Coryloideae, Betulaceae).</title>
        <authorList>
            <person name="Yang X."/>
            <person name="Wang Z."/>
            <person name="Zhang L."/>
            <person name="Hao G."/>
            <person name="Liu J."/>
            <person name="Yang Y."/>
        </authorList>
    </citation>
    <scope>NUCLEOTIDE SEQUENCE [LARGE SCALE GENOMIC DNA]</scope>
    <source>
        <strain evidence="4">Cfa_2016G</strain>
        <tissue evidence="4">Leaf</tissue>
    </source>
</reference>
<dbReference type="AlphaFoldDB" id="A0A5N6RUM5"/>
<dbReference type="InterPro" id="IPR004158">
    <property type="entry name" value="DUF247_pln"/>
</dbReference>
<protein>
    <submittedName>
        <fullName evidence="4">Uncharacterized protein</fullName>
    </submittedName>
</protein>
<sequence>MKTLFEDMGVDDKSADSFNIRIDEPSGVQKTVQEVAESKEASATVRTLEQDNGKTFSESTTLGRGWSIFRVPAHVREVDNRAYSPRIVSIGPFHHKEEALRAFEDQKERFLRRLQNQMRRRGCEVDLKKAMKEMEEKTRKCYSEDFEGIKSDDFVQMMVLDGCFIVELLRLYTKSYQGNDDAEEEEPILETRWMVPNIGRDLLMLENQLPMFVLQKIYDITNQGANPLALNKLALRFFEPLRPGKDELSDDILETIEKQNTNRQHPHLLALFQYSTFHNSQGNPNASVQTPKSSRPKRYSESKYEKIPGKGWVQNATTLRYAGVQFKKKSGNFLDIEYKNTVLTIPTLYIDDGTSALLRNLIAYEQSNRSAGPYFSCLAVFLDCLVDTVDDINILRDAGIIKQAKGGDQEVVDLFNSLTKELEIDMDDCYQLKKHIEAVYSHHKTHEAMVRFYRALSKLTFLRFITAYLSTLLTAISIWSAVKNCNCEGKKPHT</sequence>
<name>A0A5N6RUM5_9ROSI</name>
<keyword evidence="3" id="KW-0472">Membrane</keyword>
<keyword evidence="5" id="KW-1185">Reference proteome</keyword>
<evidence type="ECO:0000256" key="2">
    <source>
        <dbReference type="SAM" id="MobiDB-lite"/>
    </source>
</evidence>
<feature type="compositionally biased region" description="Polar residues" evidence="2">
    <location>
        <begin position="281"/>
        <end position="293"/>
    </location>
</feature>
<dbReference type="PANTHER" id="PTHR31170">
    <property type="entry name" value="BNAC04G53230D PROTEIN"/>
    <property type="match status" value="1"/>
</dbReference>
<evidence type="ECO:0000256" key="1">
    <source>
        <dbReference type="SAM" id="Coils"/>
    </source>
</evidence>
<evidence type="ECO:0000256" key="3">
    <source>
        <dbReference type="SAM" id="Phobius"/>
    </source>
</evidence>
<keyword evidence="1" id="KW-0175">Coiled coil</keyword>
<dbReference type="Proteomes" id="UP000327013">
    <property type="component" value="Chromosome 8"/>
</dbReference>
<keyword evidence="3" id="KW-0812">Transmembrane</keyword>
<dbReference type="PANTHER" id="PTHR31170:SF25">
    <property type="entry name" value="BNAA09G04570D PROTEIN"/>
    <property type="match status" value="1"/>
</dbReference>
<evidence type="ECO:0000313" key="5">
    <source>
        <dbReference type="Proteomes" id="UP000327013"/>
    </source>
</evidence>
<feature type="coiled-coil region" evidence="1">
    <location>
        <begin position="100"/>
        <end position="140"/>
    </location>
</feature>
<feature type="transmembrane region" description="Helical" evidence="3">
    <location>
        <begin position="461"/>
        <end position="482"/>
    </location>
</feature>
<dbReference type="OrthoDB" id="1842647at2759"/>
<dbReference type="EMBL" id="CM017328">
    <property type="protein sequence ID" value="KAE8126138.1"/>
    <property type="molecule type" value="Genomic_DNA"/>
</dbReference>
<organism evidence="4 5">
    <name type="scientific">Carpinus fangiana</name>
    <dbReference type="NCBI Taxonomy" id="176857"/>
    <lineage>
        <taxon>Eukaryota</taxon>
        <taxon>Viridiplantae</taxon>
        <taxon>Streptophyta</taxon>
        <taxon>Embryophyta</taxon>
        <taxon>Tracheophyta</taxon>
        <taxon>Spermatophyta</taxon>
        <taxon>Magnoliopsida</taxon>
        <taxon>eudicotyledons</taxon>
        <taxon>Gunneridae</taxon>
        <taxon>Pentapetalae</taxon>
        <taxon>rosids</taxon>
        <taxon>fabids</taxon>
        <taxon>Fagales</taxon>
        <taxon>Betulaceae</taxon>
        <taxon>Carpinus</taxon>
    </lineage>
</organism>
<feature type="region of interest" description="Disordered" evidence="2">
    <location>
        <begin position="281"/>
        <end position="302"/>
    </location>
</feature>
<accession>A0A5N6RUM5</accession>
<evidence type="ECO:0000313" key="4">
    <source>
        <dbReference type="EMBL" id="KAE8126138.1"/>
    </source>
</evidence>
<gene>
    <name evidence="4" type="ORF">FH972_020882</name>
</gene>